<reference evidence="3" key="1">
    <citation type="submission" date="2016-06" db="UniProtKB">
        <authorList>
            <consortium name="WormBaseParasite"/>
        </authorList>
    </citation>
    <scope>IDENTIFICATION</scope>
</reference>
<dbReference type="AlphaFoldDB" id="A0A183KJV2"/>
<dbReference type="Gene3D" id="1.20.1310.10">
    <property type="entry name" value="Cullin Repeats"/>
    <property type="match status" value="1"/>
</dbReference>
<dbReference type="SUPFAM" id="SSF74788">
    <property type="entry name" value="Cullin repeat-like"/>
    <property type="match status" value="1"/>
</dbReference>
<gene>
    <name evidence="1" type="ORF">SCUD_LOCUS15311</name>
</gene>
<dbReference type="Proteomes" id="UP000279833">
    <property type="component" value="Unassembled WGS sequence"/>
</dbReference>
<dbReference type="WBParaSite" id="SCUD_0001531401-mRNA-1">
    <property type="protein sequence ID" value="SCUD_0001531401-mRNA-1"/>
    <property type="gene ID" value="SCUD_0001531401"/>
</dbReference>
<evidence type="ECO:0000313" key="3">
    <source>
        <dbReference type="WBParaSite" id="SCUD_0001531401-mRNA-1"/>
    </source>
</evidence>
<proteinExistence type="predicted"/>
<evidence type="ECO:0000313" key="1">
    <source>
        <dbReference type="EMBL" id="VDP58951.1"/>
    </source>
</evidence>
<dbReference type="EMBL" id="UZAK01037507">
    <property type="protein sequence ID" value="VDP58951.1"/>
    <property type="molecule type" value="Genomic_DNA"/>
</dbReference>
<dbReference type="InterPro" id="IPR016159">
    <property type="entry name" value="Cullin_repeat-like_dom_sf"/>
</dbReference>
<protein>
    <submittedName>
        <fullName evidence="3">Cullin N-terminal domain-containing protein</fullName>
    </submittedName>
</protein>
<accession>A0A183KJV2</accession>
<dbReference type="STRING" id="6186.A0A183KJV2"/>
<name>A0A183KJV2_9TREM</name>
<reference evidence="1 2" key="2">
    <citation type="submission" date="2018-11" db="EMBL/GenBank/DDBJ databases">
        <authorList>
            <consortium name="Pathogen Informatics"/>
        </authorList>
    </citation>
    <scope>NUCLEOTIDE SEQUENCE [LARGE SCALE GENOMIC DNA]</scope>
    <source>
        <strain evidence="1">Dakar</strain>
        <strain evidence="2">Dakar, Senegal</strain>
    </source>
</reference>
<keyword evidence="2" id="KW-1185">Reference proteome</keyword>
<organism evidence="3">
    <name type="scientific">Schistosoma curassoni</name>
    <dbReference type="NCBI Taxonomy" id="6186"/>
    <lineage>
        <taxon>Eukaryota</taxon>
        <taxon>Metazoa</taxon>
        <taxon>Spiralia</taxon>
        <taxon>Lophotrochozoa</taxon>
        <taxon>Platyhelminthes</taxon>
        <taxon>Trematoda</taxon>
        <taxon>Digenea</taxon>
        <taxon>Strigeidida</taxon>
        <taxon>Schistosomatoidea</taxon>
        <taxon>Schistosomatidae</taxon>
        <taxon>Schistosoma</taxon>
    </lineage>
</organism>
<evidence type="ECO:0000313" key="2">
    <source>
        <dbReference type="Proteomes" id="UP000279833"/>
    </source>
</evidence>
<sequence length="187" mass="21583">MNTQHVKNLRPSEADMCYGAALPMADQHTMEILEVGLAFWRLYLIDCMKSRLSSCLMREVLKLGICGQQNCIHPCLASLLRVGEVRDFERALALRTEEHNRAIQYYKCSLLPMQNLFQEIIVEQRLNFLNMNVRYVIAEEDKSNLRNLFRLLSPNNLCNELLHCFGEYVRTSILEAISNLPKDSSVS</sequence>